<dbReference type="GO" id="GO:0006412">
    <property type="term" value="P:translation"/>
    <property type="evidence" value="ECO:0007669"/>
    <property type="project" value="InterPro"/>
</dbReference>
<accession>T1DFJ6</accession>
<dbReference type="NCBIfam" id="TIGR00012">
    <property type="entry name" value="L29"/>
    <property type="match status" value="1"/>
</dbReference>
<dbReference type="InterPro" id="IPR018254">
    <property type="entry name" value="Ribosomal_uL29_CS"/>
</dbReference>
<dbReference type="InterPro" id="IPR036049">
    <property type="entry name" value="Ribosomal_uL29_sf"/>
</dbReference>
<dbReference type="Gene3D" id="1.10.287.310">
    <property type="match status" value="1"/>
</dbReference>
<comment type="caution">
    <text evidence="4">The sequence shown here is derived from an EMBL/GenBank/DDBJ whole genome shotgun (WGS) entry which is preliminary data.</text>
</comment>
<dbReference type="GO" id="GO:0003735">
    <property type="term" value="F:structural constituent of ribosome"/>
    <property type="evidence" value="ECO:0007669"/>
    <property type="project" value="InterPro"/>
</dbReference>
<comment type="similarity">
    <text evidence="1">Belongs to the universal ribosomal protein uL29 family.</text>
</comment>
<dbReference type="HAMAP" id="MF_00374">
    <property type="entry name" value="Ribosomal_uL29"/>
    <property type="match status" value="1"/>
</dbReference>
<evidence type="ECO:0000256" key="2">
    <source>
        <dbReference type="ARBA" id="ARBA00022980"/>
    </source>
</evidence>
<organism evidence="4">
    <name type="scientific">mine drainage metagenome</name>
    <dbReference type="NCBI Taxonomy" id="410659"/>
    <lineage>
        <taxon>unclassified sequences</taxon>
        <taxon>metagenomes</taxon>
        <taxon>ecological metagenomes</taxon>
    </lineage>
</organism>
<dbReference type="SUPFAM" id="SSF46561">
    <property type="entry name" value="Ribosomal protein L29 (L29p)"/>
    <property type="match status" value="1"/>
</dbReference>
<proteinExistence type="inferred from homology"/>
<dbReference type="EMBL" id="AUZX01000950">
    <property type="protein sequence ID" value="EQD80099.1"/>
    <property type="molecule type" value="Genomic_DNA"/>
</dbReference>
<reference evidence="4" key="1">
    <citation type="submission" date="2013-08" db="EMBL/GenBank/DDBJ databases">
        <authorList>
            <person name="Mendez C."/>
            <person name="Richter M."/>
            <person name="Ferrer M."/>
            <person name="Sanchez J."/>
        </authorList>
    </citation>
    <scope>NUCLEOTIDE SEQUENCE</scope>
</reference>
<evidence type="ECO:0000313" key="4">
    <source>
        <dbReference type="EMBL" id="EQD80099.1"/>
    </source>
</evidence>
<reference evidence="4" key="2">
    <citation type="journal article" date="2014" name="ISME J.">
        <title>Microbial stratification in low pH oxic and suboxic macroscopic growths along an acid mine drainage.</title>
        <authorList>
            <person name="Mendez-Garcia C."/>
            <person name="Mesa V."/>
            <person name="Sprenger R.R."/>
            <person name="Richter M."/>
            <person name="Diez M.S."/>
            <person name="Solano J."/>
            <person name="Bargiela R."/>
            <person name="Golyshina O.V."/>
            <person name="Manteca A."/>
            <person name="Ramos J.L."/>
            <person name="Gallego J.R."/>
            <person name="Llorente I."/>
            <person name="Martins Dos Santos V.A."/>
            <person name="Jensen O.N."/>
            <person name="Pelaez A.I."/>
            <person name="Sanchez J."/>
            <person name="Ferrer M."/>
        </authorList>
    </citation>
    <scope>NUCLEOTIDE SEQUENCE</scope>
</reference>
<dbReference type="PROSITE" id="PS00579">
    <property type="entry name" value="RIBOSOMAL_L29"/>
    <property type="match status" value="1"/>
</dbReference>
<dbReference type="GO" id="GO:0005840">
    <property type="term" value="C:ribosome"/>
    <property type="evidence" value="ECO:0007669"/>
    <property type="project" value="UniProtKB-KW"/>
</dbReference>
<dbReference type="Pfam" id="PF00831">
    <property type="entry name" value="Ribosomal_L29"/>
    <property type="match status" value="1"/>
</dbReference>
<evidence type="ECO:0000256" key="3">
    <source>
        <dbReference type="ARBA" id="ARBA00023274"/>
    </source>
</evidence>
<dbReference type="AlphaFoldDB" id="T1DFJ6"/>
<gene>
    <name evidence="4" type="ORF">B1A_01246</name>
</gene>
<sequence>MSKGERNEQLKSLHETLLKQRASVAMGGAPSNPGLIKSVKRQIARILTVNRMEEIK</sequence>
<protein>
    <submittedName>
        <fullName evidence="4">50S ribosomal protein L29P</fullName>
    </submittedName>
</protein>
<dbReference type="InterPro" id="IPR001854">
    <property type="entry name" value="Ribosomal_uL29"/>
</dbReference>
<evidence type="ECO:0000256" key="1">
    <source>
        <dbReference type="ARBA" id="ARBA00009254"/>
    </source>
</evidence>
<keyword evidence="3" id="KW-0687">Ribonucleoprotein</keyword>
<dbReference type="GO" id="GO:1990904">
    <property type="term" value="C:ribonucleoprotein complex"/>
    <property type="evidence" value="ECO:0007669"/>
    <property type="project" value="UniProtKB-KW"/>
</dbReference>
<keyword evidence="2 4" id="KW-0689">Ribosomal protein</keyword>
<name>T1DFJ6_9ZZZZ</name>